<feature type="compositionally biased region" description="Basic and acidic residues" evidence="9">
    <location>
        <begin position="327"/>
        <end position="352"/>
    </location>
</feature>
<accession>A0AAV5QSD8</accession>
<dbReference type="Pfam" id="PF01261">
    <property type="entry name" value="AP_endonuc_2"/>
    <property type="match status" value="1"/>
</dbReference>
<evidence type="ECO:0000256" key="8">
    <source>
        <dbReference type="ARBA" id="ARBA00023204"/>
    </source>
</evidence>
<dbReference type="SUPFAM" id="SSF51658">
    <property type="entry name" value="Xylose isomerase-like"/>
    <property type="match status" value="1"/>
</dbReference>
<dbReference type="CDD" id="cd00019">
    <property type="entry name" value="AP2Ec"/>
    <property type="match status" value="1"/>
</dbReference>
<dbReference type="GO" id="GO:0003906">
    <property type="term" value="F:DNA-(apurinic or apyrimidinic site) endonuclease activity"/>
    <property type="evidence" value="ECO:0007669"/>
    <property type="project" value="TreeGrafter"/>
</dbReference>
<dbReference type="PANTHER" id="PTHR21445">
    <property type="entry name" value="ENDONUCLEASE IV ENDODEOXYRIBONUCLEASE IV"/>
    <property type="match status" value="1"/>
</dbReference>
<keyword evidence="7" id="KW-0862">Zinc</keyword>
<keyword evidence="8" id="KW-0234">DNA repair</keyword>
<dbReference type="Proteomes" id="UP001360560">
    <property type="component" value="Unassembled WGS sequence"/>
</dbReference>
<evidence type="ECO:0000256" key="1">
    <source>
        <dbReference type="ARBA" id="ARBA00001947"/>
    </source>
</evidence>
<dbReference type="GO" id="GO:0008270">
    <property type="term" value="F:zinc ion binding"/>
    <property type="evidence" value="ECO:0007669"/>
    <property type="project" value="InterPro"/>
</dbReference>
<evidence type="ECO:0000256" key="4">
    <source>
        <dbReference type="ARBA" id="ARBA00022723"/>
    </source>
</evidence>
<dbReference type="GO" id="GO:0003677">
    <property type="term" value="F:DNA binding"/>
    <property type="evidence" value="ECO:0007669"/>
    <property type="project" value="InterPro"/>
</dbReference>
<evidence type="ECO:0000256" key="2">
    <source>
        <dbReference type="ARBA" id="ARBA00005340"/>
    </source>
</evidence>
<dbReference type="InterPro" id="IPR018246">
    <property type="entry name" value="AP_endonuc_F2_Zn_BS"/>
</dbReference>
<dbReference type="SMART" id="SM00518">
    <property type="entry name" value="AP2Ec"/>
    <property type="match status" value="1"/>
</dbReference>
<dbReference type="HAMAP" id="MF_00152">
    <property type="entry name" value="Nfo"/>
    <property type="match status" value="1"/>
</dbReference>
<dbReference type="GO" id="GO:0008081">
    <property type="term" value="F:phosphoric diester hydrolase activity"/>
    <property type="evidence" value="ECO:0007669"/>
    <property type="project" value="TreeGrafter"/>
</dbReference>
<dbReference type="PANTHER" id="PTHR21445:SF0">
    <property type="entry name" value="APURINIC-APYRIMIDINIC ENDONUCLEASE"/>
    <property type="match status" value="1"/>
</dbReference>
<dbReference type="GO" id="GO:0005739">
    <property type="term" value="C:mitochondrion"/>
    <property type="evidence" value="ECO:0007669"/>
    <property type="project" value="TreeGrafter"/>
</dbReference>
<dbReference type="InterPro" id="IPR001719">
    <property type="entry name" value="AP_endonuc_2"/>
</dbReference>
<dbReference type="PROSITE" id="PS51432">
    <property type="entry name" value="AP_NUCLEASE_F2_4"/>
    <property type="match status" value="1"/>
</dbReference>
<dbReference type="RefSeq" id="XP_064854665.1">
    <property type="nucleotide sequence ID" value="XM_064998593.1"/>
</dbReference>
<keyword evidence="5" id="KW-0227">DNA damage</keyword>
<evidence type="ECO:0000256" key="6">
    <source>
        <dbReference type="ARBA" id="ARBA00022801"/>
    </source>
</evidence>
<reference evidence="11 12" key="1">
    <citation type="journal article" date="2023" name="Elife">
        <title>Identification of key yeast species and microbe-microbe interactions impacting larval growth of Drosophila in the wild.</title>
        <authorList>
            <person name="Mure A."/>
            <person name="Sugiura Y."/>
            <person name="Maeda R."/>
            <person name="Honda K."/>
            <person name="Sakurai N."/>
            <person name="Takahashi Y."/>
            <person name="Watada M."/>
            <person name="Katoh T."/>
            <person name="Gotoh A."/>
            <person name="Gotoh Y."/>
            <person name="Taniguchi I."/>
            <person name="Nakamura K."/>
            <person name="Hayashi T."/>
            <person name="Katayama T."/>
            <person name="Uemura T."/>
            <person name="Hattori Y."/>
        </authorList>
    </citation>
    <scope>NUCLEOTIDE SEQUENCE [LARGE SCALE GENOMIC DNA]</scope>
    <source>
        <strain evidence="11 12">SC-9</strain>
    </source>
</reference>
<evidence type="ECO:0000256" key="9">
    <source>
        <dbReference type="SAM" id="MobiDB-lite"/>
    </source>
</evidence>
<dbReference type="Gene3D" id="3.20.20.150">
    <property type="entry name" value="Divalent-metal-dependent TIM barrel enzymes"/>
    <property type="match status" value="1"/>
</dbReference>
<evidence type="ECO:0000313" key="12">
    <source>
        <dbReference type="Proteomes" id="UP001360560"/>
    </source>
</evidence>
<keyword evidence="12" id="KW-1185">Reference proteome</keyword>
<evidence type="ECO:0000259" key="10">
    <source>
        <dbReference type="Pfam" id="PF01261"/>
    </source>
</evidence>
<dbReference type="NCBIfam" id="TIGR00587">
    <property type="entry name" value="nfo"/>
    <property type="match status" value="1"/>
</dbReference>
<dbReference type="PROSITE" id="PS00729">
    <property type="entry name" value="AP_NUCLEASE_F2_1"/>
    <property type="match status" value="1"/>
</dbReference>
<dbReference type="GO" id="GO:0005634">
    <property type="term" value="C:nucleus"/>
    <property type="evidence" value="ECO:0007669"/>
    <property type="project" value="TreeGrafter"/>
</dbReference>
<dbReference type="InterPro" id="IPR036237">
    <property type="entry name" value="Xyl_isomerase-like_sf"/>
</dbReference>
<proteinExistence type="inferred from homology"/>
<dbReference type="InterPro" id="IPR013022">
    <property type="entry name" value="Xyl_isomerase-like_TIM-brl"/>
</dbReference>
<dbReference type="AlphaFoldDB" id="A0AAV5QSD8"/>
<feature type="domain" description="Xylose isomerase-like TIM barrel" evidence="10">
    <location>
        <begin position="40"/>
        <end position="302"/>
    </location>
</feature>
<dbReference type="FunFam" id="3.20.20.150:FF:000001">
    <property type="entry name" value="Probable endonuclease 4"/>
    <property type="match status" value="1"/>
</dbReference>
<keyword evidence="4" id="KW-0479">Metal-binding</keyword>
<dbReference type="GO" id="GO:0016829">
    <property type="term" value="F:lyase activity"/>
    <property type="evidence" value="ECO:0007669"/>
    <property type="project" value="UniProtKB-KW"/>
</dbReference>
<sequence length="370" mass="41963">MPATNRIMKESQKFERIVTNGLKFGAHVSTTGGISNAVTNAYNIGCNSFAMFLKNPRRWDAAALKPEEIEKFKENCKKYNYDPLKDILPHGQYFINLCNPNSEAHEKSYRTFLDDLKRCESLGIGNYNLHPGSVLKGGDHEKGLKQLASYINKVHKETEFVKIVLENMASDNVVGCKLEDLRDVIEMIEDKSRVGVCIDTCHSFAAGYDLRTEESCKEFWGHFDEVIGYKYLSGIHLNDSKGPLLSNRDLHQNLGLGFLGLEAFRIFANNKLDAFKNIPIILETPYNTGVGDEHYGEEIKLLEWLNGKTNDDEEFKEKEQNFSNKGSQERSEQSKKFEKKQVKRAADKEKAAKGTKRAKKGGIDSFLKKN</sequence>
<evidence type="ECO:0000256" key="7">
    <source>
        <dbReference type="ARBA" id="ARBA00022833"/>
    </source>
</evidence>
<gene>
    <name evidence="11" type="ORF">DASC09_049940</name>
</gene>
<protein>
    <recommendedName>
        <fullName evidence="3">Apurinic-apyrimidinic endonuclease 1</fullName>
    </recommendedName>
</protein>
<comment type="caution">
    <text evidence="11">The sequence shown here is derived from an EMBL/GenBank/DDBJ whole genome shotgun (WGS) entry which is preliminary data.</text>
</comment>
<keyword evidence="6" id="KW-0378">Hydrolase</keyword>
<evidence type="ECO:0000313" key="11">
    <source>
        <dbReference type="EMBL" id="GMM37669.1"/>
    </source>
</evidence>
<feature type="region of interest" description="Disordered" evidence="9">
    <location>
        <begin position="314"/>
        <end position="370"/>
    </location>
</feature>
<comment type="cofactor">
    <cofactor evidence="1">
        <name>Zn(2+)</name>
        <dbReference type="ChEBI" id="CHEBI:29105"/>
    </cofactor>
</comment>
<evidence type="ECO:0000256" key="5">
    <source>
        <dbReference type="ARBA" id="ARBA00022763"/>
    </source>
</evidence>
<organism evidence="11 12">
    <name type="scientific">Saccharomycopsis crataegensis</name>
    <dbReference type="NCBI Taxonomy" id="43959"/>
    <lineage>
        <taxon>Eukaryota</taxon>
        <taxon>Fungi</taxon>
        <taxon>Dikarya</taxon>
        <taxon>Ascomycota</taxon>
        <taxon>Saccharomycotina</taxon>
        <taxon>Saccharomycetes</taxon>
        <taxon>Saccharomycopsidaceae</taxon>
        <taxon>Saccharomycopsis</taxon>
    </lineage>
</organism>
<dbReference type="GO" id="GO:0006284">
    <property type="term" value="P:base-excision repair"/>
    <property type="evidence" value="ECO:0007669"/>
    <property type="project" value="TreeGrafter"/>
</dbReference>
<name>A0AAV5QSD8_9ASCO</name>
<evidence type="ECO:0000256" key="3">
    <source>
        <dbReference type="ARBA" id="ARBA00021759"/>
    </source>
</evidence>
<keyword evidence="11" id="KW-0456">Lyase</keyword>
<dbReference type="EMBL" id="BTFZ01000012">
    <property type="protein sequence ID" value="GMM37669.1"/>
    <property type="molecule type" value="Genomic_DNA"/>
</dbReference>
<dbReference type="PROSITE" id="PS00730">
    <property type="entry name" value="AP_NUCLEASE_F2_2"/>
    <property type="match status" value="1"/>
</dbReference>
<dbReference type="GeneID" id="90075644"/>
<comment type="similarity">
    <text evidence="2">Belongs to the AP endonuclease 2 family.</text>
</comment>